<feature type="domain" description="DUF6458" evidence="3">
    <location>
        <begin position="1"/>
        <end position="67"/>
    </location>
</feature>
<evidence type="ECO:0000313" key="5">
    <source>
        <dbReference type="Proteomes" id="UP000272015"/>
    </source>
</evidence>
<reference evidence="4 5" key="1">
    <citation type="submission" date="2018-09" db="EMBL/GenBank/DDBJ databases">
        <title>Novel species of Cryobacterium.</title>
        <authorList>
            <person name="Liu Q."/>
            <person name="Xin Y.-H."/>
        </authorList>
    </citation>
    <scope>NUCLEOTIDE SEQUENCE [LARGE SCALE GENOMIC DNA]</scope>
    <source>
        <strain evidence="4 5">Hh39</strain>
    </source>
</reference>
<keyword evidence="2" id="KW-0472">Membrane</keyword>
<keyword evidence="5" id="KW-1185">Reference proteome</keyword>
<evidence type="ECO:0000259" key="3">
    <source>
        <dbReference type="Pfam" id="PF20059"/>
    </source>
</evidence>
<sequence length="86" mass="9363">MSIGLGIFLIVVGAILVFALDFSVTWIDRDLVGYILMAAGAVIFVLGLVLVVRGRNSTTTTRTIADPVNGEQVTRRQTNIDDRDLQ</sequence>
<feature type="transmembrane region" description="Helical" evidence="2">
    <location>
        <begin position="7"/>
        <end position="27"/>
    </location>
</feature>
<proteinExistence type="predicted"/>
<dbReference type="RefSeq" id="WP_119976763.1">
    <property type="nucleotide sequence ID" value="NZ_JBHSQA010000002.1"/>
</dbReference>
<organism evidence="4 5">
    <name type="scientific">Cryobacterium melibiosiphilum</name>
    <dbReference type="NCBI Taxonomy" id="995039"/>
    <lineage>
        <taxon>Bacteria</taxon>
        <taxon>Bacillati</taxon>
        <taxon>Actinomycetota</taxon>
        <taxon>Actinomycetes</taxon>
        <taxon>Micrococcales</taxon>
        <taxon>Microbacteriaceae</taxon>
        <taxon>Cryobacterium</taxon>
    </lineage>
</organism>
<protein>
    <recommendedName>
        <fullName evidence="3">DUF6458 domain-containing protein</fullName>
    </recommendedName>
</protein>
<dbReference type="Proteomes" id="UP000272015">
    <property type="component" value="Unassembled WGS sequence"/>
</dbReference>
<gene>
    <name evidence="4" type="ORF">D6T64_21740</name>
</gene>
<dbReference type="InterPro" id="IPR045597">
    <property type="entry name" value="DUF6458"/>
</dbReference>
<feature type="region of interest" description="Disordered" evidence="1">
    <location>
        <begin position="62"/>
        <end position="86"/>
    </location>
</feature>
<evidence type="ECO:0000256" key="1">
    <source>
        <dbReference type="SAM" id="MobiDB-lite"/>
    </source>
</evidence>
<keyword evidence="2" id="KW-0812">Transmembrane</keyword>
<keyword evidence="2" id="KW-1133">Transmembrane helix</keyword>
<feature type="transmembrane region" description="Helical" evidence="2">
    <location>
        <begin position="33"/>
        <end position="52"/>
    </location>
</feature>
<name>A0A3A5MBT6_9MICO</name>
<evidence type="ECO:0000313" key="4">
    <source>
        <dbReference type="EMBL" id="RJT84769.1"/>
    </source>
</evidence>
<dbReference type="OrthoDB" id="4775046at2"/>
<accession>A0A3A5MBT6</accession>
<dbReference type="AlphaFoldDB" id="A0A3A5MBT6"/>
<dbReference type="Pfam" id="PF20059">
    <property type="entry name" value="DUF6458"/>
    <property type="match status" value="1"/>
</dbReference>
<evidence type="ECO:0000256" key="2">
    <source>
        <dbReference type="SAM" id="Phobius"/>
    </source>
</evidence>
<comment type="caution">
    <text evidence="4">The sequence shown here is derived from an EMBL/GenBank/DDBJ whole genome shotgun (WGS) entry which is preliminary data.</text>
</comment>
<dbReference type="EMBL" id="QZVS01000097">
    <property type="protein sequence ID" value="RJT84769.1"/>
    <property type="molecule type" value="Genomic_DNA"/>
</dbReference>